<dbReference type="InterPro" id="IPR005625">
    <property type="entry name" value="PepSY-ass_TM"/>
</dbReference>
<feature type="region of interest" description="Disordered" evidence="1">
    <location>
        <begin position="289"/>
        <end position="308"/>
    </location>
</feature>
<evidence type="ECO:0000256" key="2">
    <source>
        <dbReference type="SAM" id="Phobius"/>
    </source>
</evidence>
<sequence length="370" mass="40643">MNMVRLRKLWFQFHKWIGLLLAIAILPLCVTGFALVWHDPLLRVIHPDRYAVEGPAALAPATYADAARAQLSPGEALTKLTLPGEAGEPVLATATKPVKGGRPERINIYLDPKDARVIDKEYVGSTVFQVMHVIHGSLMIPEWGRPIVGWVGVAMVISSLTGIWLWWPLSGSVRRGFRWKRHANTDSNLHYLLGFWISVPLFVLSLTGVWISFPSAFSGFDGPRPAATGPSRAAMMRAKPIEQPATPLDAAVAGAQSAQAGPVRSVTWPTDVKPEWAIEIGRASVTVKDASGETKVSQPAGRPPQTLSRTMRQIHDGQGMPFWWQLIVFLGGLLPTVLSITGIIMWWRARKWRGALAERQRQAAGRKTAG</sequence>
<organism evidence="3 4">
    <name type="scientific">Sphingomonas canadensis</name>
    <dbReference type="NCBI Taxonomy" id="1219257"/>
    <lineage>
        <taxon>Bacteria</taxon>
        <taxon>Pseudomonadati</taxon>
        <taxon>Pseudomonadota</taxon>
        <taxon>Alphaproteobacteria</taxon>
        <taxon>Sphingomonadales</taxon>
        <taxon>Sphingomonadaceae</taxon>
        <taxon>Sphingomonas</taxon>
    </lineage>
</organism>
<evidence type="ECO:0000313" key="3">
    <source>
        <dbReference type="EMBL" id="MFD0947669.1"/>
    </source>
</evidence>
<feature type="transmembrane region" description="Helical" evidence="2">
    <location>
        <begin position="147"/>
        <end position="167"/>
    </location>
</feature>
<dbReference type="Pfam" id="PF03929">
    <property type="entry name" value="PepSY_TM"/>
    <property type="match status" value="1"/>
</dbReference>
<evidence type="ECO:0000313" key="4">
    <source>
        <dbReference type="Proteomes" id="UP001596977"/>
    </source>
</evidence>
<dbReference type="Proteomes" id="UP001596977">
    <property type="component" value="Unassembled WGS sequence"/>
</dbReference>
<feature type="transmembrane region" description="Helical" evidence="2">
    <location>
        <begin position="16"/>
        <end position="37"/>
    </location>
</feature>
<dbReference type="PANTHER" id="PTHR34219">
    <property type="entry name" value="IRON-REGULATED INNER MEMBRANE PROTEIN-RELATED"/>
    <property type="match status" value="1"/>
</dbReference>
<reference evidence="4" key="1">
    <citation type="journal article" date="2019" name="Int. J. Syst. Evol. Microbiol.">
        <title>The Global Catalogue of Microorganisms (GCM) 10K type strain sequencing project: providing services to taxonomists for standard genome sequencing and annotation.</title>
        <authorList>
            <consortium name="The Broad Institute Genomics Platform"/>
            <consortium name="The Broad Institute Genome Sequencing Center for Infectious Disease"/>
            <person name="Wu L."/>
            <person name="Ma J."/>
        </authorList>
    </citation>
    <scope>NUCLEOTIDE SEQUENCE [LARGE SCALE GENOMIC DNA]</scope>
    <source>
        <strain evidence="4">CCUG 62982</strain>
    </source>
</reference>
<accession>A0ABW3H9F2</accession>
<name>A0ABW3H9F2_9SPHN</name>
<feature type="transmembrane region" description="Helical" evidence="2">
    <location>
        <begin position="188"/>
        <end position="213"/>
    </location>
</feature>
<dbReference type="RefSeq" id="WP_264945507.1">
    <property type="nucleotide sequence ID" value="NZ_JAPDRA010000008.1"/>
</dbReference>
<comment type="caution">
    <text evidence="3">The sequence shown here is derived from an EMBL/GenBank/DDBJ whole genome shotgun (WGS) entry which is preliminary data.</text>
</comment>
<gene>
    <name evidence="3" type="ORF">ACFQ1E_15065</name>
</gene>
<protein>
    <submittedName>
        <fullName evidence="3">PepSY-associated TM helix domain-containing protein</fullName>
    </submittedName>
</protein>
<dbReference type="EMBL" id="JBHTJG010000008">
    <property type="protein sequence ID" value="MFD0947669.1"/>
    <property type="molecule type" value="Genomic_DNA"/>
</dbReference>
<keyword evidence="2" id="KW-0472">Membrane</keyword>
<proteinExistence type="predicted"/>
<feature type="transmembrane region" description="Helical" evidence="2">
    <location>
        <begin position="322"/>
        <end position="347"/>
    </location>
</feature>
<keyword evidence="4" id="KW-1185">Reference proteome</keyword>
<evidence type="ECO:0000256" key="1">
    <source>
        <dbReference type="SAM" id="MobiDB-lite"/>
    </source>
</evidence>
<keyword evidence="2" id="KW-1133">Transmembrane helix</keyword>
<keyword evidence="2" id="KW-0812">Transmembrane</keyword>